<evidence type="ECO:0000313" key="3">
    <source>
        <dbReference type="EMBL" id="RIA94739.1"/>
    </source>
</evidence>
<dbReference type="EMBL" id="QKYT01000075">
    <property type="protein sequence ID" value="RIA94739.1"/>
    <property type="molecule type" value="Genomic_DNA"/>
</dbReference>
<proteinExistence type="predicted"/>
<evidence type="ECO:0000256" key="1">
    <source>
        <dbReference type="SAM" id="MobiDB-lite"/>
    </source>
</evidence>
<reference evidence="3 4" key="1">
    <citation type="submission" date="2018-06" db="EMBL/GenBank/DDBJ databases">
        <title>Comparative genomics reveals the genomic features of Rhizophagus irregularis, R. cerebriforme, R. diaphanum and Gigaspora rosea, and their symbiotic lifestyle signature.</title>
        <authorList>
            <person name="Morin E."/>
            <person name="San Clemente H."/>
            <person name="Chen E.C.H."/>
            <person name="De La Providencia I."/>
            <person name="Hainaut M."/>
            <person name="Kuo A."/>
            <person name="Kohler A."/>
            <person name="Murat C."/>
            <person name="Tang N."/>
            <person name="Roy S."/>
            <person name="Loubradou J."/>
            <person name="Henrissat B."/>
            <person name="Grigoriev I.V."/>
            <person name="Corradi N."/>
            <person name="Roux C."/>
            <person name="Martin F.M."/>
        </authorList>
    </citation>
    <scope>NUCLEOTIDE SEQUENCE [LARGE SCALE GENOMIC DNA]</scope>
    <source>
        <strain evidence="3 4">DAOM 227022</strain>
    </source>
</reference>
<dbReference type="OrthoDB" id="2382317at2759"/>
<organism evidence="3 4">
    <name type="scientific">Glomus cerebriforme</name>
    <dbReference type="NCBI Taxonomy" id="658196"/>
    <lineage>
        <taxon>Eukaryota</taxon>
        <taxon>Fungi</taxon>
        <taxon>Fungi incertae sedis</taxon>
        <taxon>Mucoromycota</taxon>
        <taxon>Glomeromycotina</taxon>
        <taxon>Glomeromycetes</taxon>
        <taxon>Glomerales</taxon>
        <taxon>Glomeraceae</taxon>
        <taxon>Glomus</taxon>
    </lineage>
</organism>
<keyword evidence="2" id="KW-1133">Transmembrane helix</keyword>
<feature type="compositionally biased region" description="Polar residues" evidence="1">
    <location>
        <begin position="102"/>
        <end position="128"/>
    </location>
</feature>
<sequence>MDTKVFTSAVTEADGAHIVEFANKLLKTPNFWLLVVGTFIIWAMTRYIPELVNDNYKKGSQFHTTIIHRYRHRKIKRSSKTNTKNFEDKLKEEGSSQDKTTKSISNSSSLQNNKSPLQSKSAYANSTPDFVPLSETIQSAPPSPPHFKTPSRIVPTNFGSEIKLKLMTSEDKTLRLSNMKERHMKYRPTISSRLNPIRRCELGQRSSVGVLSSRYLADVKMDIGYNEDQRKNIIWAAGNRNEHTLRIEEYES</sequence>
<name>A0A397TBL1_9GLOM</name>
<feature type="transmembrane region" description="Helical" evidence="2">
    <location>
        <begin position="31"/>
        <end position="48"/>
    </location>
</feature>
<comment type="caution">
    <text evidence="3">The sequence shown here is derived from an EMBL/GenBank/DDBJ whole genome shotgun (WGS) entry which is preliminary data.</text>
</comment>
<keyword evidence="4" id="KW-1185">Reference proteome</keyword>
<dbReference type="Proteomes" id="UP000265703">
    <property type="component" value="Unassembled WGS sequence"/>
</dbReference>
<keyword evidence="2" id="KW-0472">Membrane</keyword>
<gene>
    <name evidence="3" type="ORF">C1645_817652</name>
</gene>
<evidence type="ECO:0000313" key="4">
    <source>
        <dbReference type="Proteomes" id="UP000265703"/>
    </source>
</evidence>
<dbReference type="AlphaFoldDB" id="A0A397TBL1"/>
<feature type="compositionally biased region" description="Basic and acidic residues" evidence="1">
    <location>
        <begin position="85"/>
        <end position="101"/>
    </location>
</feature>
<protein>
    <submittedName>
        <fullName evidence="3">Uncharacterized protein</fullName>
    </submittedName>
</protein>
<feature type="region of interest" description="Disordered" evidence="1">
    <location>
        <begin position="74"/>
        <end position="154"/>
    </location>
</feature>
<keyword evidence="2" id="KW-0812">Transmembrane</keyword>
<accession>A0A397TBL1</accession>
<evidence type="ECO:0000256" key="2">
    <source>
        <dbReference type="SAM" id="Phobius"/>
    </source>
</evidence>